<dbReference type="Proteomes" id="UP001152562">
    <property type="component" value="Unassembled WGS sequence"/>
</dbReference>
<evidence type="ECO:0000256" key="6">
    <source>
        <dbReference type="ARBA" id="ARBA00022833"/>
    </source>
</evidence>
<evidence type="ECO:0000313" key="13">
    <source>
        <dbReference type="EMBL" id="CAH4017197.1"/>
    </source>
</evidence>
<evidence type="ECO:0000256" key="8">
    <source>
        <dbReference type="ARBA" id="ARBA00023125"/>
    </source>
</evidence>
<evidence type="ECO:0000256" key="9">
    <source>
        <dbReference type="ARBA" id="ARBA00023163"/>
    </source>
</evidence>
<dbReference type="Pfam" id="PF00096">
    <property type="entry name" value="zf-C2H2"/>
    <property type="match status" value="2"/>
</dbReference>
<dbReference type="GO" id="GO:0005634">
    <property type="term" value="C:nucleus"/>
    <property type="evidence" value="ECO:0007669"/>
    <property type="project" value="UniProtKB-SubCell"/>
</dbReference>
<comment type="subcellular location">
    <subcellularLocation>
        <location evidence="1">Nucleus</location>
    </subcellularLocation>
</comment>
<keyword evidence="7" id="KW-0805">Transcription regulation</keyword>
<dbReference type="InterPro" id="IPR013087">
    <property type="entry name" value="Znf_C2H2_type"/>
</dbReference>
<evidence type="ECO:0000256" key="11">
    <source>
        <dbReference type="PROSITE-ProRule" id="PRU00042"/>
    </source>
</evidence>
<dbReference type="Pfam" id="PF23561">
    <property type="entry name" value="zf-C2H2_15"/>
    <property type="match status" value="1"/>
</dbReference>
<dbReference type="Gene3D" id="3.30.160.60">
    <property type="entry name" value="Classic Zinc Finger"/>
    <property type="match status" value="4"/>
</dbReference>
<keyword evidence="5 11" id="KW-0863">Zinc-finger</keyword>
<dbReference type="FunFam" id="3.30.160.60:FF:000359">
    <property type="entry name" value="GLIS family zinc finger 2"/>
    <property type="match status" value="1"/>
</dbReference>
<dbReference type="InterPro" id="IPR056436">
    <property type="entry name" value="Znf-C2H2_ZIC1-5/GLI1-3-like"/>
</dbReference>
<proteinExistence type="inferred from homology"/>
<gene>
    <name evidence="13" type="ORF">PIBRA_LOCUS3544</name>
</gene>
<dbReference type="SMART" id="SM00355">
    <property type="entry name" value="ZnF_C2H2"/>
    <property type="match status" value="5"/>
</dbReference>
<keyword evidence="10" id="KW-0539">Nucleus</keyword>
<comment type="similarity">
    <text evidence="2">Belongs to the GLI C2H2-type zinc-finger protein family.</text>
</comment>
<reference evidence="13" key="1">
    <citation type="submission" date="2022-05" db="EMBL/GenBank/DDBJ databases">
        <authorList>
            <person name="Okamura Y."/>
        </authorList>
    </citation>
    <scope>NUCLEOTIDE SEQUENCE</scope>
</reference>
<organism evidence="13 14">
    <name type="scientific">Pieris brassicae</name>
    <name type="common">White butterfly</name>
    <name type="synonym">Large white butterfly</name>
    <dbReference type="NCBI Taxonomy" id="7116"/>
    <lineage>
        <taxon>Eukaryota</taxon>
        <taxon>Metazoa</taxon>
        <taxon>Ecdysozoa</taxon>
        <taxon>Arthropoda</taxon>
        <taxon>Hexapoda</taxon>
        <taxon>Insecta</taxon>
        <taxon>Pterygota</taxon>
        <taxon>Neoptera</taxon>
        <taxon>Endopterygota</taxon>
        <taxon>Lepidoptera</taxon>
        <taxon>Glossata</taxon>
        <taxon>Ditrysia</taxon>
        <taxon>Papilionoidea</taxon>
        <taxon>Pieridae</taxon>
        <taxon>Pierinae</taxon>
        <taxon>Pieris</taxon>
    </lineage>
</organism>
<feature type="domain" description="C2H2-type" evidence="12">
    <location>
        <begin position="131"/>
        <end position="158"/>
    </location>
</feature>
<evidence type="ECO:0000256" key="1">
    <source>
        <dbReference type="ARBA" id="ARBA00004123"/>
    </source>
</evidence>
<keyword evidence="4" id="KW-0677">Repeat</keyword>
<keyword evidence="3" id="KW-0479">Metal-binding</keyword>
<evidence type="ECO:0000256" key="4">
    <source>
        <dbReference type="ARBA" id="ARBA00022737"/>
    </source>
</evidence>
<evidence type="ECO:0000256" key="2">
    <source>
        <dbReference type="ARBA" id="ARBA00010831"/>
    </source>
</evidence>
<keyword evidence="14" id="KW-1185">Reference proteome</keyword>
<evidence type="ECO:0000256" key="5">
    <source>
        <dbReference type="ARBA" id="ARBA00022771"/>
    </source>
</evidence>
<sequence length="352" mass="40916">MLLFPTWRPELHEGCRVPWIPTERFAPYVARSVTVPPPPPQISDSDSCGSLSPERLNDSGSDECICEWRGCGVRFDSVSRLSAHVARVHAHAHSDGYFYCCWRGCTRSQRGFNARYKMIVHMRIHTNERPHTCNQCQKSFSRAENLKIHLRSHSGEKPYVCPYEGCGKAYSNSSDRFKHTRTHKVDKPYCCKAPGCTKRYTDPSSLRKHVKAYKHFTEKENPKLAPRAESISPMRETIDPVIDHRISPYTYHISESYPVNYHPTYIRTEPVYKEPQETYPVYTRMYDHTLSYSTQDYPLYRPQYYESRIDVENSFPENSDVPLNLICAKRIQCRPIEGLRHTELPLDLSTKS</sequence>
<keyword evidence="9" id="KW-0804">Transcription</keyword>
<feature type="domain" description="C2H2-type" evidence="12">
    <location>
        <begin position="189"/>
        <end position="220"/>
    </location>
</feature>
<dbReference type="InterPro" id="IPR036236">
    <property type="entry name" value="Znf_C2H2_sf"/>
</dbReference>
<keyword evidence="6" id="KW-0862">Zinc</keyword>
<name>A0A9P0TD54_PIEBR</name>
<dbReference type="PANTHER" id="PTHR45718">
    <property type="entry name" value="TRANSCRIPTIONAL ACTIVATOR CUBITUS INTERRUPTUS"/>
    <property type="match status" value="1"/>
</dbReference>
<evidence type="ECO:0000256" key="3">
    <source>
        <dbReference type="ARBA" id="ARBA00022723"/>
    </source>
</evidence>
<dbReference type="PROSITE" id="PS50157">
    <property type="entry name" value="ZINC_FINGER_C2H2_2"/>
    <property type="match status" value="4"/>
</dbReference>
<dbReference type="GO" id="GO:0000978">
    <property type="term" value="F:RNA polymerase II cis-regulatory region sequence-specific DNA binding"/>
    <property type="evidence" value="ECO:0007669"/>
    <property type="project" value="TreeGrafter"/>
</dbReference>
<feature type="domain" description="C2H2-type" evidence="12">
    <location>
        <begin position="103"/>
        <end position="130"/>
    </location>
</feature>
<protein>
    <recommendedName>
        <fullName evidence="12">C2H2-type domain-containing protein</fullName>
    </recommendedName>
</protein>
<dbReference type="InterPro" id="IPR043359">
    <property type="entry name" value="GLI-like"/>
</dbReference>
<dbReference type="GO" id="GO:0000981">
    <property type="term" value="F:DNA-binding transcription factor activity, RNA polymerase II-specific"/>
    <property type="evidence" value="ECO:0007669"/>
    <property type="project" value="TreeGrafter"/>
</dbReference>
<evidence type="ECO:0000259" key="12">
    <source>
        <dbReference type="PROSITE" id="PS50157"/>
    </source>
</evidence>
<dbReference type="FunFam" id="3.30.160.60:FF:000310">
    <property type="entry name" value="GLIS family zinc finger 2"/>
    <property type="match status" value="1"/>
</dbReference>
<dbReference type="PANTHER" id="PTHR45718:SF8">
    <property type="entry name" value="GLIS FAMILY ZINC FINGER 2"/>
    <property type="match status" value="1"/>
</dbReference>
<dbReference type="GO" id="GO:0008270">
    <property type="term" value="F:zinc ion binding"/>
    <property type="evidence" value="ECO:0007669"/>
    <property type="project" value="UniProtKB-KW"/>
</dbReference>
<accession>A0A9P0TD54</accession>
<evidence type="ECO:0000256" key="7">
    <source>
        <dbReference type="ARBA" id="ARBA00023015"/>
    </source>
</evidence>
<dbReference type="SUPFAM" id="SSF57667">
    <property type="entry name" value="beta-beta-alpha zinc fingers"/>
    <property type="match status" value="2"/>
</dbReference>
<comment type="caution">
    <text evidence="13">The sequence shown here is derived from an EMBL/GenBank/DDBJ whole genome shotgun (WGS) entry which is preliminary data.</text>
</comment>
<keyword evidence="8" id="KW-0238">DNA-binding</keyword>
<evidence type="ECO:0000313" key="14">
    <source>
        <dbReference type="Proteomes" id="UP001152562"/>
    </source>
</evidence>
<dbReference type="PROSITE" id="PS00028">
    <property type="entry name" value="ZINC_FINGER_C2H2_1"/>
    <property type="match status" value="4"/>
</dbReference>
<feature type="domain" description="C2H2-type" evidence="12">
    <location>
        <begin position="159"/>
        <end position="188"/>
    </location>
</feature>
<evidence type="ECO:0000256" key="10">
    <source>
        <dbReference type="ARBA" id="ARBA00023242"/>
    </source>
</evidence>
<dbReference type="AlphaFoldDB" id="A0A9P0TD54"/>
<dbReference type="EMBL" id="CALOZG010000004">
    <property type="protein sequence ID" value="CAH4017197.1"/>
    <property type="molecule type" value="Genomic_DNA"/>
</dbReference>